<comment type="caution">
    <text evidence="1">The sequence shown here is derived from an EMBL/GenBank/DDBJ whole genome shotgun (WGS) entry which is preliminary data.</text>
</comment>
<name>A0A0F8W8S6_9ZZZZ</name>
<reference evidence="1" key="1">
    <citation type="journal article" date="2015" name="Nature">
        <title>Complex archaea that bridge the gap between prokaryotes and eukaryotes.</title>
        <authorList>
            <person name="Spang A."/>
            <person name="Saw J.H."/>
            <person name="Jorgensen S.L."/>
            <person name="Zaremba-Niedzwiedzka K."/>
            <person name="Martijn J."/>
            <person name="Lind A.E."/>
            <person name="van Eijk R."/>
            <person name="Schleper C."/>
            <person name="Guy L."/>
            <person name="Ettema T.J."/>
        </authorList>
    </citation>
    <scope>NUCLEOTIDE SEQUENCE</scope>
</reference>
<gene>
    <name evidence="1" type="ORF">LCGC14_3098980</name>
</gene>
<proteinExistence type="predicted"/>
<sequence length="43" mass="4971">MLARGDGVENIMAERLSDRLREYLRATQGRVVNLKDIRAELKI</sequence>
<dbReference type="EMBL" id="LAZR01066718">
    <property type="protein sequence ID" value="KKK53018.1"/>
    <property type="molecule type" value="Genomic_DNA"/>
</dbReference>
<organism evidence="1">
    <name type="scientific">marine sediment metagenome</name>
    <dbReference type="NCBI Taxonomy" id="412755"/>
    <lineage>
        <taxon>unclassified sequences</taxon>
        <taxon>metagenomes</taxon>
        <taxon>ecological metagenomes</taxon>
    </lineage>
</organism>
<feature type="non-terminal residue" evidence="1">
    <location>
        <position position="43"/>
    </location>
</feature>
<dbReference type="AlphaFoldDB" id="A0A0F8W8S6"/>
<evidence type="ECO:0000313" key="1">
    <source>
        <dbReference type="EMBL" id="KKK53018.1"/>
    </source>
</evidence>
<accession>A0A0F8W8S6</accession>
<protein>
    <recommendedName>
        <fullName evidence="2">Rex DNA-binding C-terminal domain-containing protein</fullName>
    </recommendedName>
</protein>
<evidence type="ECO:0008006" key="2">
    <source>
        <dbReference type="Google" id="ProtNLM"/>
    </source>
</evidence>